<dbReference type="AlphaFoldDB" id="Q0P186"/>
<proteinExistence type="predicted"/>
<name>Q0P186_ORYSI</name>
<organism evidence="2">
    <name type="scientific">Oryza sativa subsp. indica</name>
    <name type="common">Rice</name>
    <dbReference type="NCBI Taxonomy" id="39946"/>
    <lineage>
        <taxon>Eukaryota</taxon>
        <taxon>Viridiplantae</taxon>
        <taxon>Streptophyta</taxon>
        <taxon>Embryophyta</taxon>
        <taxon>Tracheophyta</taxon>
        <taxon>Spermatophyta</taxon>
        <taxon>Magnoliopsida</taxon>
        <taxon>Liliopsida</taxon>
        <taxon>Poales</taxon>
        <taxon>Poaceae</taxon>
        <taxon>BOP clade</taxon>
        <taxon>Oryzoideae</taxon>
        <taxon>Oryzeae</taxon>
        <taxon>Oryzinae</taxon>
        <taxon>Oryza</taxon>
        <taxon>Oryza sativa</taxon>
    </lineage>
</organism>
<sequence length="124" mass="13250">MTAGCNSVSGDVRRGQGRARTARRRPGEARRSSGDLPPVVVGERERREGPLTVVEGEKSPGAGARGRQRWRRRKLKGEDDRGAPSEDVRGGAAAVSILLIAAGDGRRGGRGVVEVEGRKRSGRR</sequence>
<gene>
    <name evidence="2" type="ORF">TQR13L11.9</name>
</gene>
<feature type="compositionally biased region" description="Basic and acidic residues" evidence="1">
    <location>
        <begin position="76"/>
        <end position="89"/>
    </location>
</feature>
<evidence type="ECO:0000313" key="2">
    <source>
        <dbReference type="EMBL" id="AAZ06244.1"/>
    </source>
</evidence>
<feature type="compositionally biased region" description="Basic residues" evidence="1">
    <location>
        <begin position="66"/>
        <end position="75"/>
    </location>
</feature>
<feature type="region of interest" description="Disordered" evidence="1">
    <location>
        <begin position="1"/>
        <end position="89"/>
    </location>
</feature>
<protein>
    <submittedName>
        <fullName evidence="2">Uncharacterized protein</fullName>
    </submittedName>
</protein>
<feature type="compositionally biased region" description="Basic residues" evidence="1">
    <location>
        <begin position="15"/>
        <end position="24"/>
    </location>
</feature>
<accession>Q0P186</accession>
<evidence type="ECO:0000256" key="1">
    <source>
        <dbReference type="SAM" id="MobiDB-lite"/>
    </source>
</evidence>
<dbReference type="EMBL" id="DQ011606">
    <property type="protein sequence ID" value="AAZ06244.1"/>
    <property type="molecule type" value="Genomic_DNA"/>
</dbReference>
<reference evidence="2" key="1">
    <citation type="journal article" date="2006" name="Nature">
        <title>Sub1A is an ethylene-response-factor-like gene that confers submergence tolerance to rice.</title>
        <authorList>
            <person name="Xu K."/>
            <person name="Xu X."/>
            <person name="Fukao T."/>
            <person name="Canlas P."/>
            <person name="Maghirang-Rodriguez R."/>
            <person name="Heuer S."/>
            <person name="Ismail A.M."/>
            <person name="Bailey-Serres J."/>
            <person name="Ronald P.C."/>
            <person name="Mackill D.J."/>
        </authorList>
    </citation>
    <scope>NUCLEOTIDE SEQUENCE</scope>
</reference>